<dbReference type="InterPro" id="IPR015422">
    <property type="entry name" value="PyrdxlP-dep_Trfase_small"/>
</dbReference>
<organism evidence="2">
    <name type="scientific">Lactobacillus acidophilus (strain ATCC 700396 / NCK56 / N2 / NCFM)</name>
    <dbReference type="NCBI Taxonomy" id="272621"/>
    <lineage>
        <taxon>Bacteria</taxon>
        <taxon>Bacillati</taxon>
        <taxon>Bacillota</taxon>
        <taxon>Bacilli</taxon>
        <taxon>Lactobacillales</taxon>
        <taxon>Lactobacillaceae</taxon>
        <taxon>Lactobacillus</taxon>
    </lineage>
</organism>
<evidence type="ECO:0000313" key="1">
    <source>
        <dbReference type="EMBL" id="AAV42612.1"/>
    </source>
</evidence>
<protein>
    <submittedName>
        <fullName evidence="1">Plp-dependent aminotransferase</fullName>
    </submittedName>
</protein>
<keyword evidence="1" id="KW-0032">Aminotransferase</keyword>
<dbReference type="SUPFAM" id="SSF53383">
    <property type="entry name" value="PLP-dependent transferases"/>
    <property type="match status" value="1"/>
</dbReference>
<dbReference type="GO" id="GO:0008483">
    <property type="term" value="F:transaminase activity"/>
    <property type="evidence" value="ECO:0007669"/>
    <property type="project" value="UniProtKB-KW"/>
</dbReference>
<dbReference type="EMBL" id="CP000033">
    <property type="protein sequence ID" value="AAV42612.1"/>
    <property type="molecule type" value="Genomic_DNA"/>
</dbReference>
<name>Q5FL12_LACAC</name>
<dbReference type="OrthoDB" id="2327206at2"/>
<proteinExistence type="predicted"/>
<evidence type="ECO:0000313" key="2">
    <source>
        <dbReference type="Proteomes" id="UP000006381"/>
    </source>
</evidence>
<dbReference type="InterPro" id="IPR015424">
    <property type="entry name" value="PyrdxlP-dep_Trfase"/>
</dbReference>
<dbReference type="Gene3D" id="3.90.1150.10">
    <property type="entry name" value="Aspartate Aminotransferase, domain 1"/>
    <property type="match status" value="1"/>
</dbReference>
<gene>
    <name evidence="1" type="ordered locus">LBA0744</name>
</gene>
<dbReference type="AlphaFoldDB" id="Q5FL12"/>
<sequence length="67" mass="7419">MDDTQKVTISSQELAKFIREKTGLIISAGNVYRGNGNNFIRINLACPLKMVKDGMARLATAISKYKN</sequence>
<dbReference type="HOGENOM" id="CLU_017584_15_4_9"/>
<dbReference type="eggNOG" id="COG1168">
    <property type="taxonomic scope" value="Bacteria"/>
</dbReference>
<keyword evidence="2" id="KW-1185">Reference proteome</keyword>
<dbReference type="KEGG" id="lac:LBA0744"/>
<dbReference type="Proteomes" id="UP000006381">
    <property type="component" value="Chromosome"/>
</dbReference>
<keyword evidence="1" id="KW-0808">Transferase</keyword>
<dbReference type="PATRIC" id="fig|272621.13.peg.708"/>
<dbReference type="STRING" id="272621.LBA0744"/>
<accession>Q5FL12</accession>
<dbReference type="BioCyc" id="LACI272621:G1G49-760-MONOMER"/>
<reference evidence="1 2" key="1">
    <citation type="journal article" date="2005" name="Proc. Natl. Acad. Sci. U.S.A.">
        <title>Complete genome sequence of the probiotic lactic acid bacterium Lactobacillus acidophilus NCFM.</title>
        <authorList>
            <person name="Altermann E."/>
            <person name="Russell W.M."/>
            <person name="Azcarate-Peril M.A."/>
            <person name="Barrangou R."/>
            <person name="Buck B.L."/>
            <person name="McAuliffe O."/>
            <person name="Souther N."/>
            <person name="Dobson A."/>
            <person name="Duong T."/>
            <person name="Callanan M."/>
            <person name="Lick S."/>
            <person name="Hamrick A."/>
            <person name="Cano R."/>
            <person name="Klaenhammer T.R."/>
        </authorList>
    </citation>
    <scope>NUCLEOTIDE SEQUENCE [LARGE SCALE GENOMIC DNA]</scope>
    <source>
        <strain evidence="2">ATCC 700396 / NCK56 / N2 / NCFM</strain>
    </source>
</reference>